<dbReference type="EMBL" id="CP045921">
    <property type="protein sequence ID" value="QHN42790.1"/>
    <property type="molecule type" value="Genomic_DNA"/>
</dbReference>
<organism evidence="2 3">
    <name type="scientific">Candidatus Mycosynbacter amalyticus</name>
    <dbReference type="NCBI Taxonomy" id="2665156"/>
    <lineage>
        <taxon>Bacteria</taxon>
        <taxon>Candidatus Saccharimonadota</taxon>
        <taxon>Candidatus Saccharimonadota incertae sedis</taxon>
        <taxon>Candidatus Mycosynbacter</taxon>
    </lineage>
</organism>
<dbReference type="Gene3D" id="3.40.50.1820">
    <property type="entry name" value="alpha/beta hydrolase"/>
    <property type="match status" value="1"/>
</dbReference>
<dbReference type="RefSeq" id="WP_260764334.1">
    <property type="nucleotide sequence ID" value="NZ_CP045921.1"/>
</dbReference>
<dbReference type="InterPro" id="IPR029058">
    <property type="entry name" value="AB_hydrolase_fold"/>
</dbReference>
<evidence type="ECO:0000313" key="3">
    <source>
        <dbReference type="Proteomes" id="UP001059824"/>
    </source>
</evidence>
<accession>A0A857MQ69</accession>
<reference evidence="2" key="1">
    <citation type="journal article" date="2021" name="Nat. Microbiol.">
        <title>Cocultivation of an ultrasmall environmental parasitic bacterium with lytic ability against bacteria associated with wastewater foams.</title>
        <authorList>
            <person name="Batinovic S."/>
            <person name="Rose J.J.A."/>
            <person name="Ratcliffe J."/>
            <person name="Seviour R.J."/>
            <person name="Petrovski S."/>
        </authorList>
    </citation>
    <scope>NUCLEOTIDE SEQUENCE</scope>
    <source>
        <strain evidence="2">JR1</strain>
    </source>
</reference>
<evidence type="ECO:0008006" key="4">
    <source>
        <dbReference type="Google" id="ProtNLM"/>
    </source>
</evidence>
<protein>
    <recommendedName>
        <fullName evidence="4">Alpha/beta hydrolase</fullName>
    </recommendedName>
</protein>
<keyword evidence="3" id="KW-1185">Reference proteome</keyword>
<feature type="region of interest" description="Disordered" evidence="1">
    <location>
        <begin position="409"/>
        <end position="429"/>
    </location>
</feature>
<name>A0A857MQ69_9BACT</name>
<proteinExistence type="predicted"/>
<evidence type="ECO:0000313" key="2">
    <source>
        <dbReference type="EMBL" id="QHN42790.1"/>
    </source>
</evidence>
<gene>
    <name evidence="2" type="ORF">GII36_02905</name>
</gene>
<dbReference type="AlphaFoldDB" id="A0A857MQ69"/>
<sequence length="429" mass="47466">MRLSRTHAPEADTFVPSIDLPPMPGDIGRMDGAVRDSHRNTEPAFGKFMRWTSASTLGAVAAGAVWLGADIVHGVHDGREAVQSSHAMVHEVYGSHTEIDVLHAHHGTFVLTGLGTKNPTKTAEVLEVHKEAGQVFALEYSNRDLDTKDMAKRVIATAKTHELTEISFDGYSAGGPIALDIAAHIREMEPELNIVAIVFNSSPIGDDSLTDRSREGIDLMQTILSVDEDLAYYLKGRIATELLARSDRYIERSPASDRRLTIHSYKSFDYNGTHYEVLYPNILPELYDIIDKLSDEDAASAMLIWEQAKFIVQTDYEKNIATLPEDTLIVYTCAWQESDDQVVATNPSATNLQVAAEKHNLQFKLIKAQVGHANPGEDTAQYTNMIRQIQPYITNRLVKIVLPREMATHALPSSTEPNAQVRAEAAPPR</sequence>
<dbReference type="Proteomes" id="UP001059824">
    <property type="component" value="Chromosome"/>
</dbReference>
<dbReference type="SUPFAM" id="SSF53474">
    <property type="entry name" value="alpha/beta-Hydrolases"/>
    <property type="match status" value="2"/>
</dbReference>
<evidence type="ECO:0000256" key="1">
    <source>
        <dbReference type="SAM" id="MobiDB-lite"/>
    </source>
</evidence>
<dbReference type="KEGG" id="mama:GII36_02905"/>